<protein>
    <submittedName>
        <fullName evidence="2">Uncharacterized protein</fullName>
    </submittedName>
</protein>
<keyword evidence="3" id="KW-1185">Reference proteome</keyword>
<evidence type="ECO:0000256" key="1">
    <source>
        <dbReference type="SAM" id="Phobius"/>
    </source>
</evidence>
<reference evidence="2 3" key="1">
    <citation type="submission" date="2021-04" db="EMBL/GenBank/DDBJ databases">
        <title>Description of novel Flavobacterium sp. F-328.</title>
        <authorList>
            <person name="Saticioglu I.B."/>
        </authorList>
    </citation>
    <scope>NUCLEOTIDE SEQUENCE [LARGE SCALE GENOMIC DNA]</scope>
    <source>
        <strain evidence="2 3">F-328</strain>
    </source>
</reference>
<evidence type="ECO:0000313" key="3">
    <source>
        <dbReference type="Proteomes" id="UP000679008"/>
    </source>
</evidence>
<accession>A0ABS5D274</accession>
<keyword evidence="1" id="KW-0812">Transmembrane</keyword>
<name>A0ABS5D274_9FLAO</name>
<proteinExistence type="predicted"/>
<evidence type="ECO:0000313" key="2">
    <source>
        <dbReference type="EMBL" id="MBQ0908124.1"/>
    </source>
</evidence>
<dbReference type="EMBL" id="JAGPXB010000003">
    <property type="protein sequence ID" value="MBQ0908124.1"/>
    <property type="molecule type" value="Genomic_DNA"/>
</dbReference>
<gene>
    <name evidence="2" type="ORF">KBJ98_05355</name>
</gene>
<keyword evidence="1" id="KW-0472">Membrane</keyword>
<keyword evidence="1" id="KW-1133">Transmembrane helix</keyword>
<feature type="transmembrane region" description="Helical" evidence="1">
    <location>
        <begin position="24"/>
        <end position="40"/>
    </location>
</feature>
<sequence length="60" mass="6964">MRKLKNTSSSTTCKRIITRIKKKTIVILTAIMLGFAMGFHENESVIHKNSKQSEWQNKKE</sequence>
<dbReference type="Proteomes" id="UP000679008">
    <property type="component" value="Unassembled WGS sequence"/>
</dbReference>
<comment type="caution">
    <text evidence="2">The sequence shown here is derived from an EMBL/GenBank/DDBJ whole genome shotgun (WGS) entry which is preliminary data.</text>
</comment>
<dbReference type="RefSeq" id="WP_210788608.1">
    <property type="nucleotide sequence ID" value="NZ_JAGPXB010000003.1"/>
</dbReference>
<organism evidence="2 3">
    <name type="scientific">Flavobacterium erciyesense</name>
    <dbReference type="NCBI Taxonomy" id="2825842"/>
    <lineage>
        <taxon>Bacteria</taxon>
        <taxon>Pseudomonadati</taxon>
        <taxon>Bacteroidota</taxon>
        <taxon>Flavobacteriia</taxon>
        <taxon>Flavobacteriales</taxon>
        <taxon>Flavobacteriaceae</taxon>
        <taxon>Flavobacterium</taxon>
    </lineage>
</organism>